<dbReference type="Pfam" id="PF12874">
    <property type="entry name" value="zf-met"/>
    <property type="match status" value="1"/>
</dbReference>
<dbReference type="Pfam" id="PF00096">
    <property type="entry name" value="zf-C2H2"/>
    <property type="match status" value="5"/>
</dbReference>
<dbReference type="PANTHER" id="PTHR24399:SF23">
    <property type="entry name" value="C2H2-TYPE DOMAIN-CONTAINING PROTEIN"/>
    <property type="match status" value="1"/>
</dbReference>
<feature type="domain" description="C2H2-type" evidence="14">
    <location>
        <begin position="494"/>
        <end position="521"/>
    </location>
</feature>
<feature type="binding site" evidence="12">
    <location>
        <position position="20"/>
    </location>
    <ligand>
        <name>Zn(2+)</name>
        <dbReference type="ChEBI" id="CHEBI:29105"/>
    </ligand>
</feature>
<dbReference type="GO" id="GO:0002682">
    <property type="term" value="P:regulation of immune system process"/>
    <property type="evidence" value="ECO:0007669"/>
    <property type="project" value="TreeGrafter"/>
</dbReference>
<feature type="domain" description="C2H2-type" evidence="14">
    <location>
        <begin position="550"/>
        <end position="577"/>
    </location>
</feature>
<dbReference type="GO" id="GO:0000978">
    <property type="term" value="F:RNA polymerase II cis-regulatory region sequence-specific DNA binding"/>
    <property type="evidence" value="ECO:0007669"/>
    <property type="project" value="TreeGrafter"/>
</dbReference>
<dbReference type="FunFam" id="3.30.160.60:FF:000557">
    <property type="entry name" value="zinc finger and SCAN domain-containing protein 29"/>
    <property type="match status" value="1"/>
</dbReference>
<dbReference type="KEGG" id="clec:106665806"/>
<evidence type="ECO:0000256" key="3">
    <source>
        <dbReference type="ARBA" id="ARBA00022723"/>
    </source>
</evidence>
<evidence type="ECO:0000256" key="8">
    <source>
        <dbReference type="ARBA" id="ARBA00023125"/>
    </source>
</evidence>
<feature type="region of interest" description="Disordered" evidence="13">
    <location>
        <begin position="623"/>
        <end position="650"/>
    </location>
</feature>
<evidence type="ECO:0000256" key="4">
    <source>
        <dbReference type="ARBA" id="ARBA00022737"/>
    </source>
</evidence>
<feature type="binding site" evidence="12">
    <location>
        <position position="66"/>
    </location>
    <ligand>
        <name>Zn(2+)</name>
        <dbReference type="ChEBI" id="CHEBI:29105"/>
    </ligand>
</feature>
<evidence type="ECO:0000256" key="2">
    <source>
        <dbReference type="ARBA" id="ARBA00006991"/>
    </source>
</evidence>
<keyword evidence="17" id="KW-1185">Reference proteome</keyword>
<evidence type="ECO:0008006" key="18">
    <source>
        <dbReference type="Google" id="ProtNLM"/>
    </source>
</evidence>
<dbReference type="PROSITE" id="PS00028">
    <property type="entry name" value="ZINC_FINGER_C2H2_1"/>
    <property type="match status" value="11"/>
</dbReference>
<dbReference type="SUPFAM" id="SSF57667">
    <property type="entry name" value="beta-beta-alpha zinc fingers"/>
    <property type="match status" value="6"/>
</dbReference>
<dbReference type="InterPro" id="IPR012934">
    <property type="entry name" value="Znf_AD"/>
</dbReference>
<dbReference type="FunFam" id="3.30.160.60:FF:001480">
    <property type="entry name" value="Si:cabz01071911.3"/>
    <property type="match status" value="1"/>
</dbReference>
<keyword evidence="4" id="KW-0677">Repeat</keyword>
<evidence type="ECO:0000259" key="14">
    <source>
        <dbReference type="PROSITE" id="PS50157"/>
    </source>
</evidence>
<dbReference type="PROSITE" id="PS51915">
    <property type="entry name" value="ZAD"/>
    <property type="match status" value="1"/>
</dbReference>
<dbReference type="FunFam" id="3.30.160.60:FF:000100">
    <property type="entry name" value="Zinc finger 45-like"/>
    <property type="match status" value="1"/>
</dbReference>
<dbReference type="FunFam" id="3.30.160.60:FF:002343">
    <property type="entry name" value="Zinc finger protein 33A"/>
    <property type="match status" value="1"/>
</dbReference>
<proteinExistence type="inferred from homology"/>
<feature type="binding site" evidence="12">
    <location>
        <position position="17"/>
    </location>
    <ligand>
        <name>Zn(2+)</name>
        <dbReference type="ChEBI" id="CHEBI:29105"/>
    </ligand>
</feature>
<reference evidence="16" key="1">
    <citation type="submission" date="2022-01" db="UniProtKB">
        <authorList>
            <consortium name="EnsemblMetazoa"/>
        </authorList>
    </citation>
    <scope>IDENTIFICATION</scope>
</reference>
<feature type="compositionally biased region" description="Basic and acidic residues" evidence="13">
    <location>
        <begin position="628"/>
        <end position="646"/>
    </location>
</feature>
<evidence type="ECO:0000256" key="10">
    <source>
        <dbReference type="ARBA" id="ARBA00023242"/>
    </source>
</evidence>
<keyword evidence="5 11" id="KW-0863">Zinc-finger</keyword>
<dbReference type="GO" id="GO:0005654">
    <property type="term" value="C:nucleoplasm"/>
    <property type="evidence" value="ECO:0007669"/>
    <property type="project" value="TreeGrafter"/>
</dbReference>
<evidence type="ECO:0000313" key="17">
    <source>
        <dbReference type="Proteomes" id="UP000494040"/>
    </source>
</evidence>
<keyword evidence="7" id="KW-0805">Transcription regulation</keyword>
<evidence type="ECO:0000313" key="16">
    <source>
        <dbReference type="EnsemblMetazoa" id="XP_014248023.1"/>
    </source>
</evidence>
<dbReference type="Gene3D" id="3.40.1800.20">
    <property type="match status" value="1"/>
</dbReference>
<keyword evidence="6 12" id="KW-0862">Zinc</keyword>
<feature type="binding site" evidence="12">
    <location>
        <position position="63"/>
    </location>
    <ligand>
        <name>Zn(2+)</name>
        <dbReference type="ChEBI" id="CHEBI:29105"/>
    </ligand>
</feature>
<feature type="domain" description="C2H2-type" evidence="14">
    <location>
        <begin position="438"/>
        <end position="465"/>
    </location>
</feature>
<dbReference type="PANTHER" id="PTHR24399">
    <property type="entry name" value="ZINC FINGER AND BTB DOMAIN-CONTAINING"/>
    <property type="match status" value="1"/>
</dbReference>
<feature type="domain" description="ZAD" evidence="15">
    <location>
        <begin position="15"/>
        <end position="90"/>
    </location>
</feature>
<comment type="similarity">
    <text evidence="2">Belongs to the krueppel C2H2-type zinc-finger protein family.</text>
</comment>
<evidence type="ECO:0000256" key="11">
    <source>
        <dbReference type="PROSITE-ProRule" id="PRU00042"/>
    </source>
</evidence>
<dbReference type="AlphaFoldDB" id="A0A8I6RMF9"/>
<feature type="domain" description="C2H2-type" evidence="14">
    <location>
        <begin position="466"/>
        <end position="493"/>
    </location>
</feature>
<keyword evidence="9" id="KW-0804">Transcription</keyword>
<evidence type="ECO:0000256" key="12">
    <source>
        <dbReference type="PROSITE-ProRule" id="PRU01263"/>
    </source>
</evidence>
<dbReference type="InterPro" id="IPR013087">
    <property type="entry name" value="Znf_C2H2_type"/>
</dbReference>
<dbReference type="Gene3D" id="3.30.160.60">
    <property type="entry name" value="Classic Zinc Finger"/>
    <property type="match status" value="9"/>
</dbReference>
<dbReference type="EnsemblMetazoa" id="XM_014392537.2">
    <property type="protein sequence ID" value="XP_014248023.1"/>
    <property type="gene ID" value="LOC106665806"/>
</dbReference>
<feature type="domain" description="C2H2-type" evidence="14">
    <location>
        <begin position="325"/>
        <end position="353"/>
    </location>
</feature>
<feature type="domain" description="C2H2-type" evidence="14">
    <location>
        <begin position="224"/>
        <end position="251"/>
    </location>
</feature>
<dbReference type="RefSeq" id="XP_014248023.1">
    <property type="nucleotide sequence ID" value="XM_014392537.2"/>
</dbReference>
<dbReference type="OrthoDB" id="427030at2759"/>
<dbReference type="SMART" id="SM00355">
    <property type="entry name" value="ZnF_C2H2"/>
    <property type="match status" value="11"/>
</dbReference>
<feature type="region of interest" description="Disordered" evidence="13">
    <location>
        <begin position="99"/>
        <end position="135"/>
    </location>
</feature>
<keyword evidence="8" id="KW-0238">DNA-binding</keyword>
<name>A0A8I6RMF9_CIMLE</name>
<evidence type="ECO:0000259" key="15">
    <source>
        <dbReference type="PROSITE" id="PS51915"/>
    </source>
</evidence>
<evidence type="ECO:0000256" key="1">
    <source>
        <dbReference type="ARBA" id="ARBA00004123"/>
    </source>
</evidence>
<dbReference type="SUPFAM" id="SSF57716">
    <property type="entry name" value="Glucocorticoid receptor-like (DNA-binding domain)"/>
    <property type="match status" value="1"/>
</dbReference>
<accession>A0A8I6RMF9</accession>
<dbReference type="Proteomes" id="UP000494040">
    <property type="component" value="Unassembled WGS sequence"/>
</dbReference>
<feature type="domain" description="C2H2-type" evidence="14">
    <location>
        <begin position="252"/>
        <end position="281"/>
    </location>
</feature>
<protein>
    <recommendedName>
        <fullName evidence="18">Zinc finger protein</fullName>
    </recommendedName>
</protein>
<dbReference type="GO" id="GO:0001227">
    <property type="term" value="F:DNA-binding transcription repressor activity, RNA polymerase II-specific"/>
    <property type="evidence" value="ECO:0007669"/>
    <property type="project" value="TreeGrafter"/>
</dbReference>
<evidence type="ECO:0000256" key="9">
    <source>
        <dbReference type="ARBA" id="ARBA00023163"/>
    </source>
</evidence>
<dbReference type="InterPro" id="IPR036236">
    <property type="entry name" value="Znf_C2H2_sf"/>
</dbReference>
<evidence type="ECO:0000256" key="7">
    <source>
        <dbReference type="ARBA" id="ARBA00023015"/>
    </source>
</evidence>
<comment type="subcellular location">
    <subcellularLocation>
        <location evidence="1">Nucleus</location>
    </subcellularLocation>
</comment>
<sequence>MEPAAVQEKNLTNLSLCRLCGEENLNGVDLNSKDNEGRSLCNLINEHLPVKVDSDERLPQSICTGCLSQVQSIVEFYDLLQAGQKKIKELFAKEDENSAKINNAAPKRNRGRPRKVVCPPQAPADGAQNGKDTSVNVPIEEVSKIENPLGKRTRKTPVRYQGAVHTKDLERILMETEENKTSAERTSEDKEVIGRVESLEGTDLGEVAILSKNKRPSLRYLIEFKCEACGELFRHENKFLAHQASHKTTEYTVCSVCNEKFTSTTDLQTHQEITKHEGYESKTEKDENFDKGDTKESEVQSNKKNSKSTDGASSHINQNGEELGFACDICGKKLKHINSIAYHKETEHNIKRKYSCLKCNKTFKHRLLLLRHQLVHTEHRPHKCDLCEARFKTKTHLIHHKVVHTKEKKFQCHICEQSFSFQTSLNIHLRWHTGQKPYQCEFCKKSFSQKGNLQEHIRIHTNEKPYSCKFCDRRFKTSSQCKNHIKSHIGLKPWKCEYCSKAFLNKASWVAHVRRHTGEKPYVCSICTRDFPVHSDFKKHLRLHTGEKPYKCQICDRAFSNESNMIKHRRVHLKKAGLENILDQSNEVNSNFNIWTVFKPEDESNKQEDLNLQQIYFISYPEAENEDQNEKVSEQKEKIESEKDLDSTDQSNNMMHLMDELGNPLRFTTQEGATVQLTTDGESLQLTFSDGNTIPVRLTDNDTSTLQTPMLPTTMVFDQDEVEQNINSLGFVTEHQDVRLLTSISDPSLEFLPLA</sequence>
<dbReference type="SMART" id="SM00868">
    <property type="entry name" value="zf-AD"/>
    <property type="match status" value="1"/>
</dbReference>
<feature type="domain" description="C2H2-type" evidence="14">
    <location>
        <begin position="382"/>
        <end position="409"/>
    </location>
</feature>
<feature type="domain" description="C2H2-type" evidence="14">
    <location>
        <begin position="522"/>
        <end position="549"/>
    </location>
</feature>
<feature type="compositionally biased region" description="Polar residues" evidence="13">
    <location>
        <begin position="299"/>
        <end position="316"/>
    </location>
</feature>
<evidence type="ECO:0000256" key="6">
    <source>
        <dbReference type="ARBA" id="ARBA00022833"/>
    </source>
</evidence>
<evidence type="ECO:0000256" key="5">
    <source>
        <dbReference type="ARBA" id="ARBA00022771"/>
    </source>
</evidence>
<dbReference type="GO" id="GO:0001817">
    <property type="term" value="P:regulation of cytokine production"/>
    <property type="evidence" value="ECO:0007669"/>
    <property type="project" value="TreeGrafter"/>
</dbReference>
<keyword evidence="10" id="KW-0539">Nucleus</keyword>
<dbReference type="PROSITE" id="PS50157">
    <property type="entry name" value="ZINC_FINGER_C2H2_2"/>
    <property type="match status" value="11"/>
</dbReference>
<organism evidence="16 17">
    <name type="scientific">Cimex lectularius</name>
    <name type="common">Bed bug</name>
    <name type="synonym">Acanthia lectularia</name>
    <dbReference type="NCBI Taxonomy" id="79782"/>
    <lineage>
        <taxon>Eukaryota</taxon>
        <taxon>Metazoa</taxon>
        <taxon>Ecdysozoa</taxon>
        <taxon>Arthropoda</taxon>
        <taxon>Hexapoda</taxon>
        <taxon>Insecta</taxon>
        <taxon>Pterygota</taxon>
        <taxon>Neoptera</taxon>
        <taxon>Paraneoptera</taxon>
        <taxon>Hemiptera</taxon>
        <taxon>Heteroptera</taxon>
        <taxon>Panheteroptera</taxon>
        <taxon>Cimicomorpha</taxon>
        <taxon>Cimicidae</taxon>
        <taxon>Cimex</taxon>
    </lineage>
</organism>
<feature type="region of interest" description="Disordered" evidence="13">
    <location>
        <begin position="268"/>
        <end position="316"/>
    </location>
</feature>
<keyword evidence="3 12" id="KW-0479">Metal-binding</keyword>
<dbReference type="GeneID" id="106665806"/>
<dbReference type="GO" id="GO:0008270">
    <property type="term" value="F:zinc ion binding"/>
    <property type="evidence" value="ECO:0007669"/>
    <property type="project" value="UniProtKB-UniRule"/>
</dbReference>
<dbReference type="Pfam" id="PF07776">
    <property type="entry name" value="zf-AD"/>
    <property type="match status" value="1"/>
</dbReference>
<feature type="compositionally biased region" description="Basic and acidic residues" evidence="13">
    <location>
        <begin position="272"/>
        <end position="298"/>
    </location>
</feature>
<dbReference type="OMA" id="ICPGCNI"/>
<feature type="domain" description="C2H2-type" evidence="14">
    <location>
        <begin position="354"/>
        <end position="381"/>
    </location>
</feature>
<evidence type="ECO:0000256" key="13">
    <source>
        <dbReference type="SAM" id="MobiDB-lite"/>
    </source>
</evidence>
<feature type="domain" description="C2H2-type" evidence="14">
    <location>
        <begin position="410"/>
        <end position="437"/>
    </location>
</feature>